<evidence type="ECO:0000313" key="3">
    <source>
        <dbReference type="Proteomes" id="UP001595665"/>
    </source>
</evidence>
<dbReference type="Gene3D" id="3.30.700.10">
    <property type="entry name" value="Glycoprotein, Type 4 Pilin"/>
    <property type="match status" value="1"/>
</dbReference>
<dbReference type="RefSeq" id="WP_379733776.1">
    <property type="nucleotide sequence ID" value="NZ_JBHRVV010000001.1"/>
</dbReference>
<dbReference type="EMBL" id="JBHRVV010000001">
    <property type="protein sequence ID" value="MFC3457487.1"/>
    <property type="molecule type" value="Genomic_DNA"/>
</dbReference>
<accession>A0ABV7PHU1</accession>
<dbReference type="Pfam" id="PF07963">
    <property type="entry name" value="N_methyl"/>
    <property type="match status" value="1"/>
</dbReference>
<dbReference type="Proteomes" id="UP001595665">
    <property type="component" value="Unassembled WGS sequence"/>
</dbReference>
<gene>
    <name evidence="2" type="ORF">ACFOPH_04415</name>
</gene>
<organism evidence="2 3">
    <name type="scientific">Massilia haematophila</name>
    <dbReference type="NCBI Taxonomy" id="457923"/>
    <lineage>
        <taxon>Bacteria</taxon>
        <taxon>Pseudomonadati</taxon>
        <taxon>Pseudomonadota</taxon>
        <taxon>Betaproteobacteria</taxon>
        <taxon>Burkholderiales</taxon>
        <taxon>Oxalobacteraceae</taxon>
        <taxon>Telluria group</taxon>
        <taxon>Massilia</taxon>
    </lineage>
</organism>
<keyword evidence="1" id="KW-1133">Transmembrane helix</keyword>
<comment type="caution">
    <text evidence="2">The sequence shown here is derived from an EMBL/GenBank/DDBJ whole genome shotgun (WGS) entry which is preliminary data.</text>
</comment>
<keyword evidence="3" id="KW-1185">Reference proteome</keyword>
<sequence length="164" mass="16533">MNKSIKSAQGGFTLIELIVVIVILGILAATALPRFTNLSGEARVASLNAARGALNATAAMTHGRWLIDRTTTQNVEGVNVVMDAAGYPAIGTAADTTNTDALMRAAGLNGDYTATVQNGAMRVVPNGIPAATAANCFLTYTPANGANTAPAVALAGTATAANCQ</sequence>
<evidence type="ECO:0000313" key="2">
    <source>
        <dbReference type="EMBL" id="MFC3457487.1"/>
    </source>
</evidence>
<protein>
    <submittedName>
        <fullName evidence="2">Type II secretion system protein</fullName>
    </submittedName>
</protein>
<dbReference type="PROSITE" id="PS00409">
    <property type="entry name" value="PROKAR_NTER_METHYL"/>
    <property type="match status" value="1"/>
</dbReference>
<proteinExistence type="predicted"/>
<name>A0ABV7PHU1_9BURK</name>
<dbReference type="PANTHER" id="PTHR30093:SF7">
    <property type="entry name" value="MSHA MAJOR PILIN SUBUNIT MSHA"/>
    <property type="match status" value="1"/>
</dbReference>
<reference evidence="3" key="1">
    <citation type="journal article" date="2019" name="Int. J. Syst. Evol. Microbiol.">
        <title>The Global Catalogue of Microorganisms (GCM) 10K type strain sequencing project: providing services to taxonomists for standard genome sequencing and annotation.</title>
        <authorList>
            <consortium name="The Broad Institute Genomics Platform"/>
            <consortium name="The Broad Institute Genome Sequencing Center for Infectious Disease"/>
            <person name="Wu L."/>
            <person name="Ma J."/>
        </authorList>
    </citation>
    <scope>NUCLEOTIDE SEQUENCE [LARGE SCALE GENOMIC DNA]</scope>
    <source>
        <strain evidence="3">CCM 7480</strain>
    </source>
</reference>
<keyword evidence="1" id="KW-0812">Transmembrane</keyword>
<dbReference type="InterPro" id="IPR012902">
    <property type="entry name" value="N_methyl_site"/>
</dbReference>
<dbReference type="NCBIfam" id="TIGR02532">
    <property type="entry name" value="IV_pilin_GFxxxE"/>
    <property type="match status" value="1"/>
</dbReference>
<evidence type="ECO:0000256" key="1">
    <source>
        <dbReference type="SAM" id="Phobius"/>
    </source>
</evidence>
<keyword evidence="1" id="KW-0472">Membrane</keyword>
<dbReference type="InterPro" id="IPR045584">
    <property type="entry name" value="Pilin-like"/>
</dbReference>
<dbReference type="PANTHER" id="PTHR30093">
    <property type="entry name" value="GENERAL SECRETION PATHWAY PROTEIN G"/>
    <property type="match status" value="1"/>
</dbReference>
<feature type="transmembrane region" description="Helical" evidence="1">
    <location>
        <begin position="12"/>
        <end position="32"/>
    </location>
</feature>
<dbReference type="SUPFAM" id="SSF54523">
    <property type="entry name" value="Pili subunits"/>
    <property type="match status" value="1"/>
</dbReference>